<accession>M7B3T7</accession>
<dbReference type="PANTHER" id="PTHR47595:SF1">
    <property type="entry name" value="MYB_SANT-LIKE DNA-BINDING DOMAIN-CONTAINING PROTEIN"/>
    <property type="match status" value="1"/>
</dbReference>
<protein>
    <recommendedName>
        <fullName evidence="1">Myb/SANT-like DNA-binding domain-containing protein</fullName>
    </recommendedName>
</protein>
<keyword evidence="3" id="KW-1185">Reference proteome</keyword>
<feature type="domain" description="Myb/SANT-like DNA-binding" evidence="1">
    <location>
        <begin position="26"/>
        <end position="88"/>
    </location>
</feature>
<name>M7B3T7_CHEMY</name>
<gene>
    <name evidence="2" type="ORF">UY3_16173</name>
</gene>
<dbReference type="Pfam" id="PF13837">
    <property type="entry name" value="Myb_DNA-bind_4"/>
    <property type="match status" value="1"/>
</dbReference>
<dbReference type="Proteomes" id="UP000031443">
    <property type="component" value="Unassembled WGS sequence"/>
</dbReference>
<reference evidence="3" key="1">
    <citation type="journal article" date="2013" name="Nat. Genet.">
        <title>The draft genomes of soft-shell turtle and green sea turtle yield insights into the development and evolution of the turtle-specific body plan.</title>
        <authorList>
            <person name="Wang Z."/>
            <person name="Pascual-Anaya J."/>
            <person name="Zadissa A."/>
            <person name="Li W."/>
            <person name="Niimura Y."/>
            <person name="Huang Z."/>
            <person name="Li C."/>
            <person name="White S."/>
            <person name="Xiong Z."/>
            <person name="Fang D."/>
            <person name="Wang B."/>
            <person name="Ming Y."/>
            <person name="Chen Y."/>
            <person name="Zheng Y."/>
            <person name="Kuraku S."/>
            <person name="Pignatelli M."/>
            <person name="Herrero J."/>
            <person name="Beal K."/>
            <person name="Nozawa M."/>
            <person name="Li Q."/>
            <person name="Wang J."/>
            <person name="Zhang H."/>
            <person name="Yu L."/>
            <person name="Shigenobu S."/>
            <person name="Wang J."/>
            <person name="Liu J."/>
            <person name="Flicek P."/>
            <person name="Searle S."/>
            <person name="Wang J."/>
            <person name="Kuratani S."/>
            <person name="Yin Y."/>
            <person name="Aken B."/>
            <person name="Zhang G."/>
            <person name="Irie N."/>
        </authorList>
    </citation>
    <scope>NUCLEOTIDE SEQUENCE [LARGE SCALE GENOMIC DNA]</scope>
</reference>
<dbReference type="PANTHER" id="PTHR47595">
    <property type="entry name" value="HEAT SHOCK 70 KDA PROTEIN 14"/>
    <property type="match status" value="1"/>
</dbReference>
<dbReference type="InterPro" id="IPR044822">
    <property type="entry name" value="Myb_DNA-bind_4"/>
</dbReference>
<dbReference type="Gene3D" id="1.10.10.60">
    <property type="entry name" value="Homeodomain-like"/>
    <property type="match status" value="1"/>
</dbReference>
<organism evidence="2 3">
    <name type="scientific">Chelonia mydas</name>
    <name type="common">Green sea-turtle</name>
    <name type="synonym">Chelonia agassizi</name>
    <dbReference type="NCBI Taxonomy" id="8469"/>
    <lineage>
        <taxon>Eukaryota</taxon>
        <taxon>Metazoa</taxon>
        <taxon>Chordata</taxon>
        <taxon>Craniata</taxon>
        <taxon>Vertebrata</taxon>
        <taxon>Euteleostomi</taxon>
        <taxon>Archelosauria</taxon>
        <taxon>Testudinata</taxon>
        <taxon>Testudines</taxon>
        <taxon>Cryptodira</taxon>
        <taxon>Durocryptodira</taxon>
        <taxon>Americhelydia</taxon>
        <taxon>Chelonioidea</taxon>
        <taxon>Cheloniidae</taxon>
        <taxon>Chelonia</taxon>
    </lineage>
</organism>
<proteinExistence type="predicted"/>
<sequence length="104" mass="11804">MVRTGHTGSDHCMGRRIRAGRTPLQKTKCQYICAKISKGMMDRGYNRDTQQCRMKIKESRQAYQKTKEANARSGSEPHTCRFYDELHAVLRGAPTTTPPLSVDT</sequence>
<evidence type="ECO:0000313" key="2">
    <source>
        <dbReference type="EMBL" id="EMP26773.1"/>
    </source>
</evidence>
<dbReference type="AlphaFoldDB" id="M7B3T7"/>
<evidence type="ECO:0000313" key="3">
    <source>
        <dbReference type="Proteomes" id="UP000031443"/>
    </source>
</evidence>
<dbReference type="EMBL" id="KB576442">
    <property type="protein sequence ID" value="EMP26773.1"/>
    <property type="molecule type" value="Genomic_DNA"/>
</dbReference>
<evidence type="ECO:0000259" key="1">
    <source>
        <dbReference type="Pfam" id="PF13837"/>
    </source>
</evidence>